<dbReference type="SUPFAM" id="SSF53756">
    <property type="entry name" value="UDP-Glycosyltransferase/glycogen phosphorylase"/>
    <property type="match status" value="1"/>
</dbReference>
<dbReference type="AlphaFoldDB" id="A0A641AHI7"/>
<evidence type="ECO:0000259" key="3">
    <source>
        <dbReference type="Pfam" id="PF13439"/>
    </source>
</evidence>
<keyword evidence="1" id="KW-0328">Glycosyltransferase</keyword>
<protein>
    <submittedName>
        <fullName evidence="4">Glycosyltransferase family 4 protein</fullName>
    </submittedName>
</protein>
<evidence type="ECO:0000256" key="2">
    <source>
        <dbReference type="ARBA" id="ARBA00022679"/>
    </source>
</evidence>
<name>A0A641AHI7_9ACTN</name>
<dbReference type="OrthoDB" id="5116476at2"/>
<accession>A0A641AHI7</accession>
<keyword evidence="2" id="KW-0808">Transferase</keyword>
<evidence type="ECO:0000313" key="4">
    <source>
        <dbReference type="EMBL" id="KAA1372966.1"/>
    </source>
</evidence>
<dbReference type="PANTHER" id="PTHR12526">
    <property type="entry name" value="GLYCOSYLTRANSFERASE"/>
    <property type="match status" value="1"/>
</dbReference>
<gene>
    <name evidence="4" type="ORF">ESP62_017890</name>
</gene>
<dbReference type="EMBL" id="SDPP02000006">
    <property type="protein sequence ID" value="KAA1372966.1"/>
    <property type="molecule type" value="Genomic_DNA"/>
</dbReference>
<dbReference type="Proteomes" id="UP001515100">
    <property type="component" value="Unassembled WGS sequence"/>
</dbReference>
<dbReference type="CDD" id="cd03801">
    <property type="entry name" value="GT4_PimA-like"/>
    <property type="match status" value="1"/>
</dbReference>
<dbReference type="Pfam" id="PF13439">
    <property type="entry name" value="Glyco_transf_4"/>
    <property type="match status" value="1"/>
</dbReference>
<dbReference type="Pfam" id="PF13692">
    <property type="entry name" value="Glyco_trans_1_4"/>
    <property type="match status" value="1"/>
</dbReference>
<proteinExistence type="predicted"/>
<sequence>MRCFVPLPDGTVAADWARRSERGEVPDSSPYGLHHLQDHGLDVTFGDRALTGPWARVARSLRYRTSGLEPVEALRDLRRMSRSESDVVLAYDERTGVPAALAAPHSRFAPVVTGIGWLTTRDETEPLQRRLASRALPRAAAVWTQCSAMVPVLAREWRLDPRRVHYVPLGIDTDFYAEQPWELATPTVSSAGEDRYRDHDLLVQAVARVRDDLGSVRLELATGLPVDLPDDLGTLYTGRMGGRMRDLYGRSTVVAIALKPTSTGSGLTVVLEAMASGRPLVVTDNPGVSDYVEHGVTGLLVPPGDVDAFASALRQVLADPERARAMGRAAAERARSDFTSAGMSAVLARILRAAA</sequence>
<evidence type="ECO:0000313" key="5">
    <source>
        <dbReference type="Proteomes" id="UP001515100"/>
    </source>
</evidence>
<dbReference type="InterPro" id="IPR028098">
    <property type="entry name" value="Glyco_trans_4-like_N"/>
</dbReference>
<feature type="domain" description="Glycosyltransferase subfamily 4-like N-terminal" evidence="3">
    <location>
        <begin position="61"/>
        <end position="174"/>
    </location>
</feature>
<keyword evidence="5" id="KW-1185">Reference proteome</keyword>
<dbReference type="GO" id="GO:0016757">
    <property type="term" value="F:glycosyltransferase activity"/>
    <property type="evidence" value="ECO:0007669"/>
    <property type="project" value="UniProtKB-KW"/>
</dbReference>
<organism evidence="4 5">
    <name type="scientific">Aeromicrobium fastidiosum</name>
    <dbReference type="NCBI Taxonomy" id="52699"/>
    <lineage>
        <taxon>Bacteria</taxon>
        <taxon>Bacillati</taxon>
        <taxon>Actinomycetota</taxon>
        <taxon>Actinomycetes</taxon>
        <taxon>Propionibacteriales</taxon>
        <taxon>Nocardioidaceae</taxon>
        <taxon>Aeromicrobium</taxon>
    </lineage>
</organism>
<comment type="caution">
    <text evidence="4">The sequence shown here is derived from an EMBL/GenBank/DDBJ whole genome shotgun (WGS) entry which is preliminary data.</text>
</comment>
<evidence type="ECO:0000256" key="1">
    <source>
        <dbReference type="ARBA" id="ARBA00022676"/>
    </source>
</evidence>
<dbReference type="PANTHER" id="PTHR12526:SF590">
    <property type="entry name" value="ALPHA-MALTOSE-1-PHOSPHATE SYNTHASE"/>
    <property type="match status" value="1"/>
</dbReference>
<reference evidence="4" key="1">
    <citation type="submission" date="2019-09" db="EMBL/GenBank/DDBJ databases">
        <authorList>
            <person name="Li J."/>
        </authorList>
    </citation>
    <scope>NUCLEOTIDE SEQUENCE [LARGE SCALE GENOMIC DNA]</scope>
    <source>
        <strain evidence="4">NRBC 14897</strain>
    </source>
</reference>
<dbReference type="Gene3D" id="3.40.50.2000">
    <property type="entry name" value="Glycogen Phosphorylase B"/>
    <property type="match status" value="2"/>
</dbReference>
<dbReference type="RefSeq" id="WP_129185324.1">
    <property type="nucleotide sequence ID" value="NZ_JAGIOG010000001.1"/>
</dbReference>